<dbReference type="SUPFAM" id="SSF47473">
    <property type="entry name" value="EF-hand"/>
    <property type="match status" value="1"/>
</dbReference>
<keyword evidence="2" id="KW-0963">Cytoplasm</keyword>
<dbReference type="CDD" id="cd16180">
    <property type="entry name" value="EFh_PEF_Group_I"/>
    <property type="match status" value="1"/>
</dbReference>
<evidence type="ECO:0000313" key="9">
    <source>
        <dbReference type="Proteomes" id="UP000245884"/>
    </source>
</evidence>
<feature type="compositionally biased region" description="Polar residues" evidence="6">
    <location>
        <begin position="92"/>
        <end position="101"/>
    </location>
</feature>
<proteinExistence type="predicted"/>
<dbReference type="GeneID" id="37029649"/>
<evidence type="ECO:0000259" key="7">
    <source>
        <dbReference type="PROSITE" id="PS50222"/>
    </source>
</evidence>
<feature type="compositionally biased region" description="Gly residues" evidence="6">
    <location>
        <begin position="54"/>
        <end position="65"/>
    </location>
</feature>
<dbReference type="OrthoDB" id="186625at2759"/>
<gene>
    <name evidence="8" type="ORF">BDZ90DRAFT_254520</name>
</gene>
<dbReference type="GO" id="GO:0005737">
    <property type="term" value="C:cytoplasm"/>
    <property type="evidence" value="ECO:0007669"/>
    <property type="project" value="UniProtKB-SubCell"/>
</dbReference>
<feature type="compositionally biased region" description="Gly residues" evidence="6">
    <location>
        <begin position="23"/>
        <end position="45"/>
    </location>
</feature>
<feature type="region of interest" description="Disordered" evidence="6">
    <location>
        <begin position="227"/>
        <end position="246"/>
    </location>
</feature>
<keyword evidence="3" id="KW-0479">Metal-binding</keyword>
<evidence type="ECO:0000313" key="8">
    <source>
        <dbReference type="EMBL" id="PWN25921.1"/>
    </source>
</evidence>
<dbReference type="RefSeq" id="XP_025360533.1">
    <property type="nucleotide sequence ID" value="XM_025507826.1"/>
</dbReference>
<accession>A0A316UNI2</accession>
<dbReference type="PANTHER" id="PTHR46212:SF3">
    <property type="entry name" value="GH27120P"/>
    <property type="match status" value="1"/>
</dbReference>
<comment type="subcellular location">
    <subcellularLocation>
        <location evidence="1">Cytoplasm</location>
    </subcellularLocation>
</comment>
<feature type="compositionally biased region" description="Low complexity" evidence="6">
    <location>
        <begin position="227"/>
        <end position="241"/>
    </location>
</feature>
<feature type="domain" description="EF-hand" evidence="7">
    <location>
        <begin position="106"/>
        <end position="141"/>
    </location>
</feature>
<dbReference type="AlphaFoldDB" id="A0A316UNI2"/>
<dbReference type="Pfam" id="PF13405">
    <property type="entry name" value="EF-hand_6"/>
    <property type="match status" value="1"/>
</dbReference>
<keyword evidence="9" id="KW-1185">Reference proteome</keyword>
<name>A0A316UNI2_9BASI</name>
<dbReference type="InterPro" id="IPR018247">
    <property type="entry name" value="EF_Hand_1_Ca_BS"/>
</dbReference>
<dbReference type="PROSITE" id="PS00018">
    <property type="entry name" value="EF_HAND_1"/>
    <property type="match status" value="2"/>
</dbReference>
<dbReference type="PANTHER" id="PTHR46212">
    <property type="entry name" value="PEFLIN"/>
    <property type="match status" value="1"/>
</dbReference>
<dbReference type="InterPro" id="IPR011992">
    <property type="entry name" value="EF-hand-dom_pair"/>
</dbReference>
<dbReference type="InterPro" id="IPR002048">
    <property type="entry name" value="EF_hand_dom"/>
</dbReference>
<dbReference type="STRING" id="1569628.A0A316UNI2"/>
<dbReference type="Proteomes" id="UP000245884">
    <property type="component" value="Unassembled WGS sequence"/>
</dbReference>
<dbReference type="PROSITE" id="PS50222">
    <property type="entry name" value="EF_HAND_2"/>
    <property type="match status" value="2"/>
</dbReference>
<sequence length="296" mass="31115">MSQQYSYGGGGGYGAPPQQQQGGYYGGSQQGGYGAPPPQQGGGYGAPPPPPQQGGYGAQGGGYGAPHGAPPPQQGGGYGGGGGSTYPGQQQSRPQAFTQSTGPPPGADPQLWSWFIAVDGDRSGRISARELQSALVNGDNSHFDLDTVKMLMSIFDTDRSGEITFNEFVGLFGYVQQWREVFQRFDSDRSGSIDQNELGNALRGFGYNLSPKLIHIVSQKYIVSSSSSSSAPGTTPAPSTGTIGGGPTTGITFDRFVRACVVIKSLTEGFQRFDTQRSGWAQLNYDQFLELALSAP</sequence>
<feature type="domain" description="EF-hand" evidence="7">
    <location>
        <begin position="173"/>
        <end position="208"/>
    </location>
</feature>
<dbReference type="SMART" id="SM00054">
    <property type="entry name" value="EFh"/>
    <property type="match status" value="3"/>
</dbReference>
<keyword evidence="5" id="KW-0106">Calcium</keyword>
<dbReference type="EMBL" id="KZ819673">
    <property type="protein sequence ID" value="PWN25921.1"/>
    <property type="molecule type" value="Genomic_DNA"/>
</dbReference>
<evidence type="ECO:0000256" key="4">
    <source>
        <dbReference type="ARBA" id="ARBA00022737"/>
    </source>
</evidence>
<reference evidence="8 9" key="1">
    <citation type="journal article" date="2018" name="Mol. Biol. Evol.">
        <title>Broad Genomic Sampling Reveals a Smut Pathogenic Ancestry of the Fungal Clade Ustilaginomycotina.</title>
        <authorList>
            <person name="Kijpornyongpan T."/>
            <person name="Mondo S.J."/>
            <person name="Barry K."/>
            <person name="Sandor L."/>
            <person name="Lee J."/>
            <person name="Lipzen A."/>
            <person name="Pangilinan J."/>
            <person name="LaButti K."/>
            <person name="Hainaut M."/>
            <person name="Henrissat B."/>
            <person name="Grigoriev I.V."/>
            <person name="Spatafora J.W."/>
            <person name="Aime M.C."/>
        </authorList>
    </citation>
    <scope>NUCLEOTIDE SEQUENCE [LARGE SCALE GENOMIC DNA]</scope>
    <source>
        <strain evidence="8 9">MCA 5214</strain>
    </source>
</reference>
<evidence type="ECO:0000256" key="6">
    <source>
        <dbReference type="SAM" id="MobiDB-lite"/>
    </source>
</evidence>
<feature type="compositionally biased region" description="Gly residues" evidence="6">
    <location>
        <begin position="74"/>
        <end position="85"/>
    </location>
</feature>
<evidence type="ECO:0000256" key="2">
    <source>
        <dbReference type="ARBA" id="ARBA00022490"/>
    </source>
</evidence>
<dbReference type="GO" id="GO:0048306">
    <property type="term" value="F:calcium-dependent protein binding"/>
    <property type="evidence" value="ECO:0007669"/>
    <property type="project" value="UniProtKB-ARBA"/>
</dbReference>
<organism evidence="8 9">
    <name type="scientific">Jaminaea rosea</name>
    <dbReference type="NCBI Taxonomy" id="1569628"/>
    <lineage>
        <taxon>Eukaryota</taxon>
        <taxon>Fungi</taxon>
        <taxon>Dikarya</taxon>
        <taxon>Basidiomycota</taxon>
        <taxon>Ustilaginomycotina</taxon>
        <taxon>Exobasidiomycetes</taxon>
        <taxon>Microstromatales</taxon>
        <taxon>Microstromatales incertae sedis</taxon>
        <taxon>Jaminaea</taxon>
    </lineage>
</organism>
<evidence type="ECO:0000256" key="1">
    <source>
        <dbReference type="ARBA" id="ARBA00004496"/>
    </source>
</evidence>
<dbReference type="Gene3D" id="1.10.238.10">
    <property type="entry name" value="EF-hand"/>
    <property type="match status" value="1"/>
</dbReference>
<protein>
    <submittedName>
        <fullName evidence="8">EF-hand</fullName>
    </submittedName>
</protein>
<evidence type="ECO:0000256" key="5">
    <source>
        <dbReference type="ARBA" id="ARBA00022837"/>
    </source>
</evidence>
<keyword evidence="4" id="KW-0677">Repeat</keyword>
<dbReference type="Pfam" id="PF13499">
    <property type="entry name" value="EF-hand_7"/>
    <property type="match status" value="1"/>
</dbReference>
<feature type="region of interest" description="Disordered" evidence="6">
    <location>
        <begin position="1"/>
        <end position="111"/>
    </location>
</feature>
<evidence type="ECO:0000256" key="3">
    <source>
        <dbReference type="ARBA" id="ARBA00022723"/>
    </source>
</evidence>
<dbReference type="GO" id="GO:0005509">
    <property type="term" value="F:calcium ion binding"/>
    <property type="evidence" value="ECO:0007669"/>
    <property type="project" value="InterPro"/>
</dbReference>
<dbReference type="InterPro" id="IPR051426">
    <property type="entry name" value="Peflin/Sorcin_CaBP"/>
</dbReference>